<sequence>MEPSLFDELLNMVHKFVVKKNTNMRDAISAHDRLCVTLRFLASGASYKDLSYSFRMSTSVISTIVPVVCKAIYDVLKEDFLKSPTTSVEWKQLAQEFADKWQFPHAVGAIDGKHINIKAPPNTGSEYFNYKKHNSVVLLAIADANAKIISFDLGAPGSMSDGGIFKHGFLENICKSDVFPTPSKLGQRPTNIPYFLLGDEAFALDFNLMKPYPHRSALGDEKVFNYRLSRARRIIENAFGILCARFRVLLRTLELDVQNVIEVVRACIALHNFLMIKKDRNYAPAGYLDSEDEHGHLVLGAWRTEIDSAAHNLSCHPSNRSSTVQARDIRDDVKDYFFEEGAVTFQWKMTE</sequence>
<proteinExistence type="inferred from homology"/>
<comment type="caution">
    <text evidence="8">The sequence shown here is derived from an EMBL/GenBank/DDBJ whole genome shotgun (WGS) entry which is preliminary data.</text>
</comment>
<dbReference type="InterPro" id="IPR045249">
    <property type="entry name" value="HARBI1-like"/>
</dbReference>
<gene>
    <name evidence="8" type="ORF">PACLA_8A068751</name>
</gene>
<keyword evidence="9" id="KW-1185">Reference proteome</keyword>
<dbReference type="GO" id="GO:0005634">
    <property type="term" value="C:nucleus"/>
    <property type="evidence" value="ECO:0007669"/>
    <property type="project" value="UniProtKB-SubCell"/>
</dbReference>
<accession>A0A6S7GCF1</accession>
<dbReference type="AlphaFoldDB" id="A0A6S7GCF1"/>
<organism evidence="8 9">
    <name type="scientific">Paramuricea clavata</name>
    <name type="common">Red gorgonian</name>
    <name type="synonym">Violescent sea-whip</name>
    <dbReference type="NCBI Taxonomy" id="317549"/>
    <lineage>
        <taxon>Eukaryota</taxon>
        <taxon>Metazoa</taxon>
        <taxon>Cnidaria</taxon>
        <taxon>Anthozoa</taxon>
        <taxon>Octocorallia</taxon>
        <taxon>Malacalcyonacea</taxon>
        <taxon>Plexauridae</taxon>
        <taxon>Paramuricea</taxon>
    </lineage>
</organism>
<keyword evidence="5" id="KW-0479">Metal-binding</keyword>
<evidence type="ECO:0000313" key="8">
    <source>
        <dbReference type="EMBL" id="CAB3986266.1"/>
    </source>
</evidence>
<dbReference type="GO" id="GO:0046872">
    <property type="term" value="F:metal ion binding"/>
    <property type="evidence" value="ECO:0007669"/>
    <property type="project" value="UniProtKB-KW"/>
</dbReference>
<evidence type="ECO:0000256" key="7">
    <source>
        <dbReference type="ARBA" id="ARBA00023242"/>
    </source>
</evidence>
<evidence type="ECO:0000256" key="1">
    <source>
        <dbReference type="ARBA" id="ARBA00001968"/>
    </source>
</evidence>
<keyword evidence="6" id="KW-0378">Hydrolase</keyword>
<comment type="cofactor">
    <cofactor evidence="1">
        <name>a divalent metal cation</name>
        <dbReference type="ChEBI" id="CHEBI:60240"/>
    </cofactor>
</comment>
<dbReference type="EMBL" id="CACRXK020000990">
    <property type="protein sequence ID" value="CAB3986266.1"/>
    <property type="molecule type" value="Genomic_DNA"/>
</dbReference>
<keyword evidence="7" id="KW-0539">Nucleus</keyword>
<reference evidence="8" key="1">
    <citation type="submission" date="2020-04" db="EMBL/GenBank/DDBJ databases">
        <authorList>
            <person name="Alioto T."/>
            <person name="Alioto T."/>
            <person name="Gomez Garrido J."/>
        </authorList>
    </citation>
    <scope>NUCLEOTIDE SEQUENCE</scope>
    <source>
        <strain evidence="8">A484AB</strain>
    </source>
</reference>
<evidence type="ECO:0000256" key="6">
    <source>
        <dbReference type="ARBA" id="ARBA00022801"/>
    </source>
</evidence>
<comment type="similarity">
    <text evidence="3">Belongs to the HARBI1 family.</text>
</comment>
<dbReference type="Pfam" id="PF13359">
    <property type="entry name" value="DDE_Tnp_4"/>
    <property type="match status" value="1"/>
</dbReference>
<name>A0A6S7GCF1_PARCT</name>
<evidence type="ECO:0000256" key="3">
    <source>
        <dbReference type="ARBA" id="ARBA00006958"/>
    </source>
</evidence>
<dbReference type="InterPro" id="IPR027806">
    <property type="entry name" value="HARBI1_dom"/>
</dbReference>
<evidence type="ECO:0000256" key="4">
    <source>
        <dbReference type="ARBA" id="ARBA00022722"/>
    </source>
</evidence>
<dbReference type="PANTHER" id="PTHR22930:SF269">
    <property type="entry name" value="NUCLEASE HARBI1-LIKE PROTEIN"/>
    <property type="match status" value="1"/>
</dbReference>
<dbReference type="PANTHER" id="PTHR22930">
    <property type="match status" value="1"/>
</dbReference>
<evidence type="ECO:0000256" key="5">
    <source>
        <dbReference type="ARBA" id="ARBA00022723"/>
    </source>
</evidence>
<evidence type="ECO:0000313" key="9">
    <source>
        <dbReference type="Proteomes" id="UP001152795"/>
    </source>
</evidence>
<dbReference type="OrthoDB" id="5973903at2759"/>
<evidence type="ECO:0000256" key="2">
    <source>
        <dbReference type="ARBA" id="ARBA00004123"/>
    </source>
</evidence>
<dbReference type="GO" id="GO:0016787">
    <property type="term" value="F:hydrolase activity"/>
    <property type="evidence" value="ECO:0007669"/>
    <property type="project" value="UniProtKB-KW"/>
</dbReference>
<comment type="subcellular location">
    <subcellularLocation>
        <location evidence="2">Nucleus</location>
    </subcellularLocation>
</comment>
<keyword evidence="4" id="KW-0540">Nuclease</keyword>
<protein>
    <submittedName>
        <fullName evidence="8">Uncharacterized protein</fullName>
    </submittedName>
</protein>
<dbReference type="Proteomes" id="UP001152795">
    <property type="component" value="Unassembled WGS sequence"/>
</dbReference>
<dbReference type="GO" id="GO:0004518">
    <property type="term" value="F:nuclease activity"/>
    <property type="evidence" value="ECO:0007669"/>
    <property type="project" value="UniProtKB-KW"/>
</dbReference>